<dbReference type="InterPro" id="IPR008395">
    <property type="entry name" value="Agenet-like_dom"/>
</dbReference>
<feature type="domain" description="Agenet" evidence="1">
    <location>
        <begin position="136"/>
        <end position="196"/>
    </location>
</feature>
<reference evidence="2" key="1">
    <citation type="journal article" date="2012" name="Nature">
        <title>The tomato genome sequence provides insights into fleshy fruit evolution.</title>
        <authorList>
            <consortium name="Tomato Genome Consortium"/>
        </authorList>
    </citation>
    <scope>NUCLEOTIDE SEQUENCE [LARGE SCALE GENOMIC DNA]</scope>
    <source>
        <strain evidence="2">cv. Heinz 1706</strain>
    </source>
</reference>
<evidence type="ECO:0000259" key="1">
    <source>
        <dbReference type="SMART" id="SM00743"/>
    </source>
</evidence>
<dbReference type="OMA" id="CKVVRIY"/>
<accession>A0A3Q7J2S1</accession>
<sequence>MGQKYQLPFKEGQTAEARCLEEGYRGAWFRCKKKESKENSFMSLCVFSTLSKLCCELHMLGFYLLRVLISIQEISLRGGHWSALLQYLDYPDEKWAWTELYQMGQLMLRPEYPPVHLKNKVSDVSSNSDATLVSDGTWREGDLVDWLCDDCYWSGQVTKLLDNGKAKIELLPPPLGEGKTYDAFVKDLRPSLDWSPERGWVMPASQVGESSRQYPNLLKLVSHGNNNVMQTS</sequence>
<dbReference type="InParanoid" id="A0A3Q7J2S1"/>
<evidence type="ECO:0000313" key="2">
    <source>
        <dbReference type="EnsemblPlants" id="Solyc09g089570.3.1"/>
    </source>
</evidence>
<dbReference type="InterPro" id="IPR014002">
    <property type="entry name" value="Agenet_dom_plant"/>
</dbReference>
<dbReference type="Gramene" id="Solyc09g089570.3.1">
    <property type="protein sequence ID" value="Solyc09g089570.3.1"/>
    <property type="gene ID" value="Solyc09g089570.3"/>
</dbReference>
<dbReference type="SMART" id="SM00743">
    <property type="entry name" value="Agenet"/>
    <property type="match status" value="1"/>
</dbReference>
<organism evidence="2">
    <name type="scientific">Solanum lycopersicum</name>
    <name type="common">Tomato</name>
    <name type="synonym">Lycopersicon esculentum</name>
    <dbReference type="NCBI Taxonomy" id="4081"/>
    <lineage>
        <taxon>Eukaryota</taxon>
        <taxon>Viridiplantae</taxon>
        <taxon>Streptophyta</taxon>
        <taxon>Embryophyta</taxon>
        <taxon>Tracheophyta</taxon>
        <taxon>Spermatophyta</taxon>
        <taxon>Magnoliopsida</taxon>
        <taxon>eudicotyledons</taxon>
        <taxon>Gunneridae</taxon>
        <taxon>Pentapetalae</taxon>
        <taxon>asterids</taxon>
        <taxon>lamiids</taxon>
        <taxon>Solanales</taxon>
        <taxon>Solanaceae</taxon>
        <taxon>Solanoideae</taxon>
        <taxon>Solaneae</taxon>
        <taxon>Solanum</taxon>
        <taxon>Solanum subgen. Lycopersicon</taxon>
    </lineage>
</organism>
<proteinExistence type="predicted"/>
<dbReference type="STRING" id="4081.A0A3Q7J2S1"/>
<dbReference type="Proteomes" id="UP000004994">
    <property type="component" value="Chromosome 9"/>
</dbReference>
<dbReference type="Pfam" id="PF05641">
    <property type="entry name" value="Agenet"/>
    <property type="match status" value="1"/>
</dbReference>
<dbReference type="EnsemblPlants" id="Solyc09g089570.3.1">
    <property type="protein sequence ID" value="Solyc09g089570.3.1"/>
    <property type="gene ID" value="Solyc09g089570.3"/>
</dbReference>
<name>A0A3Q7J2S1_SOLLC</name>
<protein>
    <recommendedName>
        <fullName evidence="1">Agenet domain-containing protein</fullName>
    </recommendedName>
</protein>
<dbReference type="PANTHER" id="PTHR36805">
    <property type="entry name" value="AGENET DOMAIN-CONTAINING PROTEIN"/>
    <property type="match status" value="1"/>
</dbReference>
<keyword evidence="3" id="KW-1185">Reference proteome</keyword>
<dbReference type="AlphaFoldDB" id="A0A3Q7J2S1"/>
<evidence type="ECO:0000313" key="3">
    <source>
        <dbReference type="Proteomes" id="UP000004994"/>
    </source>
</evidence>
<dbReference type="PANTHER" id="PTHR36805:SF7">
    <property type="entry name" value="AGENET DOMAIN-CONTAINING PROTEIN"/>
    <property type="match status" value="1"/>
</dbReference>
<reference evidence="2" key="2">
    <citation type="submission" date="2019-01" db="UniProtKB">
        <authorList>
            <consortium name="EnsemblPlants"/>
        </authorList>
    </citation>
    <scope>IDENTIFICATION</scope>
    <source>
        <strain evidence="2">cv. Heinz 1706</strain>
    </source>
</reference>